<keyword evidence="1" id="KW-0446">Lipid-binding</keyword>
<reference evidence="2 3" key="1">
    <citation type="submission" date="2017-02" db="EMBL/GenBank/DDBJ databases">
        <authorList>
            <person name="Peterson S.W."/>
        </authorList>
    </citation>
    <scope>NUCLEOTIDE SEQUENCE [LARGE SCALE GENOMIC DNA]</scope>
    <source>
        <strain evidence="2 3">ATCC 35992</strain>
    </source>
</reference>
<protein>
    <submittedName>
        <fullName evidence="2">EDD domain protein, DegV family</fullName>
    </submittedName>
</protein>
<dbReference type="Gene3D" id="3.30.1180.10">
    <property type="match status" value="1"/>
</dbReference>
<dbReference type="AlphaFoldDB" id="A0A1T4VP46"/>
<keyword evidence="3" id="KW-1185">Reference proteome</keyword>
<evidence type="ECO:0000313" key="2">
    <source>
        <dbReference type="EMBL" id="SKA66628.1"/>
    </source>
</evidence>
<sequence length="292" mass="32459">MSNKIIVVTDVNSSMTFAEAEEIGVRLINMPFIIDGVEYFEGKDFSYEEFFKFLDEKRDVSTSQPSPSTILDTWDELLEEYDYILHIPMSSALSGAVQTAKGLAQDYDGRVVVVDNKRISVTQRATVYKALDLIEQGLSAQEICDELEKTWDDNSIYIAVDTLDLLKKGGRVTPAAASIATALNLKPVLQIQGDKLDSFANVRGMKKAKRTMLEIMKKERETTYAGDKYEIHTAYSGDLEAAKEWVMQVREYFGDESIGLSRLPISISCHVGAGALGIAICEKASKPVKPLF</sequence>
<dbReference type="PANTHER" id="PTHR33434">
    <property type="entry name" value="DEGV DOMAIN-CONTAINING PROTEIN DR_1986-RELATED"/>
    <property type="match status" value="1"/>
</dbReference>
<dbReference type="InterPro" id="IPR003797">
    <property type="entry name" value="DegV"/>
</dbReference>
<gene>
    <name evidence="2" type="ORF">SAMN02745111_01349</name>
</gene>
<dbReference type="NCBIfam" id="TIGR00762">
    <property type="entry name" value="DegV"/>
    <property type="match status" value="1"/>
</dbReference>
<dbReference type="STRING" id="39495.SAMN02745111_01349"/>
<dbReference type="Pfam" id="PF02645">
    <property type="entry name" value="DegV"/>
    <property type="match status" value="1"/>
</dbReference>
<dbReference type="InterPro" id="IPR043168">
    <property type="entry name" value="DegV_C"/>
</dbReference>
<dbReference type="OrthoDB" id="9780216at2"/>
<dbReference type="InterPro" id="IPR050270">
    <property type="entry name" value="DegV_domain_contain"/>
</dbReference>
<dbReference type="EMBL" id="FUXZ01000007">
    <property type="protein sequence ID" value="SKA66628.1"/>
    <property type="molecule type" value="Genomic_DNA"/>
</dbReference>
<name>A0A1T4VP46_9FIRM</name>
<dbReference type="PROSITE" id="PS51482">
    <property type="entry name" value="DEGV"/>
    <property type="match status" value="1"/>
</dbReference>
<evidence type="ECO:0000256" key="1">
    <source>
        <dbReference type="ARBA" id="ARBA00023121"/>
    </source>
</evidence>
<accession>A0A1T4VP46</accession>
<dbReference type="GO" id="GO:0008289">
    <property type="term" value="F:lipid binding"/>
    <property type="evidence" value="ECO:0007669"/>
    <property type="project" value="UniProtKB-KW"/>
</dbReference>
<organism evidence="2 3">
    <name type="scientific">Eubacterium uniforme</name>
    <dbReference type="NCBI Taxonomy" id="39495"/>
    <lineage>
        <taxon>Bacteria</taxon>
        <taxon>Bacillati</taxon>
        <taxon>Bacillota</taxon>
        <taxon>Clostridia</taxon>
        <taxon>Eubacteriales</taxon>
        <taxon>Eubacteriaceae</taxon>
        <taxon>Eubacterium</taxon>
    </lineage>
</organism>
<dbReference type="PANTHER" id="PTHR33434:SF2">
    <property type="entry name" value="FATTY ACID-BINDING PROTEIN TM_1468"/>
    <property type="match status" value="1"/>
</dbReference>
<dbReference type="Proteomes" id="UP000190814">
    <property type="component" value="Unassembled WGS sequence"/>
</dbReference>
<proteinExistence type="predicted"/>
<evidence type="ECO:0000313" key="3">
    <source>
        <dbReference type="Proteomes" id="UP000190814"/>
    </source>
</evidence>
<dbReference type="RefSeq" id="WP_078766217.1">
    <property type="nucleotide sequence ID" value="NZ_FUXZ01000007.1"/>
</dbReference>
<dbReference type="SUPFAM" id="SSF82549">
    <property type="entry name" value="DAK1/DegV-like"/>
    <property type="match status" value="1"/>
</dbReference>
<dbReference type="Gene3D" id="3.40.50.10170">
    <property type="match status" value="1"/>
</dbReference>